<keyword evidence="2" id="KW-0067">ATP-binding</keyword>
<evidence type="ECO:0000259" key="3">
    <source>
        <dbReference type="PROSITE" id="PS50162"/>
    </source>
</evidence>
<dbReference type="InterPro" id="IPR027417">
    <property type="entry name" value="P-loop_NTPase"/>
</dbReference>
<evidence type="ECO:0000259" key="4">
    <source>
        <dbReference type="PROSITE" id="PS51146"/>
    </source>
</evidence>
<accession>A0A0P7ZJE3</accession>
<evidence type="ECO:0000256" key="1">
    <source>
        <dbReference type="ARBA" id="ARBA00022741"/>
    </source>
</evidence>
<dbReference type="GO" id="GO:0005524">
    <property type="term" value="F:ATP binding"/>
    <property type="evidence" value="ECO:0007669"/>
    <property type="project" value="UniProtKB-KW"/>
</dbReference>
<dbReference type="Pfam" id="PF06745">
    <property type="entry name" value="ATPase"/>
    <property type="match status" value="1"/>
</dbReference>
<feature type="domain" description="KaiC" evidence="4">
    <location>
        <begin position="2"/>
        <end position="236"/>
    </location>
</feature>
<dbReference type="PRINTS" id="PR01874">
    <property type="entry name" value="DNAREPAIRADA"/>
</dbReference>
<organism evidence="5 6">
    <name type="scientific">Candidatus Methanoperedens nitratireducens</name>
    <dbReference type="NCBI Taxonomy" id="1392998"/>
    <lineage>
        <taxon>Archaea</taxon>
        <taxon>Methanobacteriati</taxon>
        <taxon>Methanobacteriota</taxon>
        <taxon>Stenosarchaea group</taxon>
        <taxon>Methanomicrobia</taxon>
        <taxon>Methanosarcinales</taxon>
        <taxon>ANME-2 cluster</taxon>
        <taxon>Candidatus Methanoperedentaceae</taxon>
        <taxon>Candidatus Methanoperedens</taxon>
    </lineage>
</organism>
<dbReference type="PROSITE" id="PS50162">
    <property type="entry name" value="RECA_2"/>
    <property type="match status" value="1"/>
</dbReference>
<feature type="domain" description="RecA family profile 1" evidence="3">
    <location>
        <begin position="1"/>
        <end position="67"/>
    </location>
</feature>
<dbReference type="Gene3D" id="3.40.50.300">
    <property type="entry name" value="P-loop containing nucleotide triphosphate hydrolases"/>
    <property type="match status" value="1"/>
</dbReference>
<dbReference type="PROSITE" id="PS51146">
    <property type="entry name" value="KAIC"/>
    <property type="match status" value="1"/>
</dbReference>
<dbReference type="EMBL" id="LKCM01000017">
    <property type="protein sequence ID" value="KPQ45214.1"/>
    <property type="molecule type" value="Genomic_DNA"/>
</dbReference>
<dbReference type="InterPro" id="IPR010624">
    <property type="entry name" value="KaiC_dom"/>
</dbReference>
<dbReference type="InterPro" id="IPR014774">
    <property type="entry name" value="KaiC-like_dom"/>
</dbReference>
<keyword evidence="1" id="KW-0547">Nucleotide-binding</keyword>
<evidence type="ECO:0000313" key="6">
    <source>
        <dbReference type="Proteomes" id="UP000050360"/>
    </source>
</evidence>
<dbReference type="GO" id="GO:0006281">
    <property type="term" value="P:DNA repair"/>
    <property type="evidence" value="ECO:0007669"/>
    <property type="project" value="InterPro"/>
</dbReference>
<dbReference type="AlphaFoldDB" id="A0A0P7ZJE3"/>
<reference evidence="5 6" key="1">
    <citation type="submission" date="2015-09" db="EMBL/GenBank/DDBJ databases">
        <title>A metagenomics-based metabolic model of nitrate-dependent anaerobic oxidation of methane by Methanoperedens-like archaea.</title>
        <authorList>
            <person name="Arshad A."/>
            <person name="Speth D.R."/>
            <person name="De Graaf R.M."/>
            <person name="Op Den Camp H.J."/>
            <person name="Jetten M.S."/>
            <person name="Welte C.U."/>
        </authorList>
    </citation>
    <scope>NUCLEOTIDE SEQUENCE [LARGE SCALE GENOMIC DNA]</scope>
</reference>
<evidence type="ECO:0000313" key="5">
    <source>
        <dbReference type="EMBL" id="KPQ45214.1"/>
    </source>
</evidence>
<dbReference type="PANTHER" id="PTHR43637">
    <property type="entry name" value="UPF0273 PROTEIN TM_0370"/>
    <property type="match status" value="1"/>
</dbReference>
<proteinExistence type="predicted"/>
<gene>
    <name evidence="5" type="ORF">MPEBLZ_00197</name>
</gene>
<dbReference type="GO" id="GO:0140664">
    <property type="term" value="F:ATP-dependent DNA damage sensor activity"/>
    <property type="evidence" value="ECO:0007669"/>
    <property type="project" value="InterPro"/>
</dbReference>
<sequence length="236" mass="26183">MERIKTGISELDDIIGGFPAGKTIIITGDPGNGKTIFGLQFAYTNCLEGKKTVYVSTEEDAPELRQQGKSFGWNLEAIEKKGLLNFVELAGYRAMEIKTALSISLEAVKGDFTQFLDNLPVDTNILIIDSLGSHVSNLTSSEFRDRFNLLVYNMSQKGITTFILLGGVVSREFVEFALFSAYGAIQLMKRENPYTGRRERVMDIVKMRNTKTPVQLLSYEISSKGIIITSPIDSSD</sequence>
<dbReference type="GO" id="GO:0003677">
    <property type="term" value="F:DNA binding"/>
    <property type="evidence" value="ECO:0007669"/>
    <property type="project" value="InterPro"/>
</dbReference>
<evidence type="ECO:0000256" key="2">
    <source>
        <dbReference type="ARBA" id="ARBA00022840"/>
    </source>
</evidence>
<name>A0A0P7ZJE3_9EURY</name>
<dbReference type="SUPFAM" id="SSF52540">
    <property type="entry name" value="P-loop containing nucleoside triphosphate hydrolases"/>
    <property type="match status" value="1"/>
</dbReference>
<protein>
    <submittedName>
        <fullName evidence="5">Resolvase/recombinase</fullName>
    </submittedName>
</protein>
<dbReference type="InterPro" id="IPR020588">
    <property type="entry name" value="RecA_ATP-bd"/>
</dbReference>
<dbReference type="PANTHER" id="PTHR43637:SF2">
    <property type="entry name" value="PROTEIN GVPD 1"/>
    <property type="match status" value="1"/>
</dbReference>
<dbReference type="Proteomes" id="UP000050360">
    <property type="component" value="Unassembled WGS sequence"/>
</dbReference>
<comment type="caution">
    <text evidence="5">The sequence shown here is derived from an EMBL/GenBank/DDBJ whole genome shotgun (WGS) entry which is preliminary data.</text>
</comment>